<comment type="caution">
    <text evidence="1">The sequence shown here is derived from an EMBL/GenBank/DDBJ whole genome shotgun (WGS) entry which is preliminary data.</text>
</comment>
<evidence type="ECO:0000313" key="1">
    <source>
        <dbReference type="EMBL" id="SOY73362.1"/>
    </source>
</evidence>
<dbReference type="Proteomes" id="UP000257139">
    <property type="component" value="Unassembled WGS sequence"/>
</dbReference>
<proteinExistence type="predicted"/>
<evidence type="ECO:0008006" key="4">
    <source>
        <dbReference type="Google" id="ProtNLM"/>
    </source>
</evidence>
<protein>
    <recommendedName>
        <fullName evidence="4">Transposase</fullName>
    </recommendedName>
</protein>
<evidence type="ECO:0000313" key="3">
    <source>
        <dbReference type="Proteomes" id="UP000257139"/>
    </source>
</evidence>
<organism evidence="1">
    <name type="scientific">Cupriavidus taiwanensis</name>
    <dbReference type="NCBI Taxonomy" id="164546"/>
    <lineage>
        <taxon>Bacteria</taxon>
        <taxon>Pseudomonadati</taxon>
        <taxon>Pseudomonadota</taxon>
        <taxon>Betaproteobacteria</taxon>
        <taxon>Burkholderiales</taxon>
        <taxon>Burkholderiaceae</taxon>
        <taxon>Cupriavidus</taxon>
    </lineage>
</organism>
<name>A0A375CKA2_9BURK</name>
<dbReference type="AlphaFoldDB" id="A0A375CKA2"/>
<gene>
    <name evidence="1" type="ORF">CBM2587_P20013</name>
    <name evidence="2" type="ORF">CBM2594_U30013</name>
</gene>
<accession>A0A375CKA2</accession>
<evidence type="ECO:0000313" key="2">
    <source>
        <dbReference type="EMBL" id="SPC25991.1"/>
    </source>
</evidence>
<sequence length="88" mass="10108">MWHGKAPKEIRPALRDAAKLRAIRAPQEADDSMGATALQEHYATMTKPVTAHVLARLMTLKELLLRRGAHYAKWTFHHCARRQRVRTP</sequence>
<reference evidence="1 3" key="1">
    <citation type="submission" date="2018-01" db="EMBL/GenBank/DDBJ databases">
        <authorList>
            <person name="Clerissi C."/>
        </authorList>
    </citation>
    <scope>NUCLEOTIDE SEQUENCE</scope>
    <source>
        <strain evidence="1">Cupriavidus sp. LMG 19464</strain>
        <strain evidence="2">Cupriavidus taiwanensis STM 6021</strain>
    </source>
</reference>
<dbReference type="Proteomes" id="UP000256780">
    <property type="component" value="Plasmid CBM2587_p"/>
</dbReference>
<dbReference type="EMBL" id="OGUU01000050">
    <property type="protein sequence ID" value="SPC25991.1"/>
    <property type="molecule type" value="Genomic_DNA"/>
</dbReference>
<dbReference type="EMBL" id="OFSQ01000040">
    <property type="protein sequence ID" value="SOY73362.1"/>
    <property type="molecule type" value="Genomic_DNA"/>
</dbReference>